<dbReference type="Pfam" id="PF05691">
    <property type="entry name" value="Raffinose_syn"/>
    <property type="match status" value="1"/>
</dbReference>
<evidence type="ECO:0000313" key="3">
    <source>
        <dbReference type="Proteomes" id="UP000287651"/>
    </source>
</evidence>
<dbReference type="EMBL" id="AMZH03000614">
    <property type="protein sequence ID" value="RRT82850.1"/>
    <property type="molecule type" value="Genomic_DNA"/>
</dbReference>
<organism evidence="2 3">
    <name type="scientific">Ensete ventricosum</name>
    <name type="common">Abyssinian banana</name>
    <name type="synonym">Musa ensete</name>
    <dbReference type="NCBI Taxonomy" id="4639"/>
    <lineage>
        <taxon>Eukaryota</taxon>
        <taxon>Viridiplantae</taxon>
        <taxon>Streptophyta</taxon>
        <taxon>Embryophyta</taxon>
        <taxon>Tracheophyta</taxon>
        <taxon>Spermatophyta</taxon>
        <taxon>Magnoliopsida</taxon>
        <taxon>Liliopsida</taxon>
        <taxon>Zingiberales</taxon>
        <taxon>Musaceae</taxon>
        <taxon>Ensete</taxon>
    </lineage>
</organism>
<dbReference type="AlphaFoldDB" id="A0A427B313"/>
<evidence type="ECO:0000256" key="1">
    <source>
        <dbReference type="ARBA" id="ARBA00023277"/>
    </source>
</evidence>
<name>A0A427B313_ENSVE</name>
<gene>
    <name evidence="2" type="ORF">B296_00003984</name>
</gene>
<proteinExistence type="predicted"/>
<protein>
    <submittedName>
        <fullName evidence="2">Uncharacterized protein</fullName>
    </submittedName>
</protein>
<reference evidence="2 3" key="1">
    <citation type="journal article" date="2014" name="Agronomy (Basel)">
        <title>A Draft Genome Sequence for Ensete ventricosum, the Drought-Tolerant Tree Against Hunger.</title>
        <authorList>
            <person name="Harrison J."/>
            <person name="Moore K.A."/>
            <person name="Paszkiewicz K."/>
            <person name="Jones T."/>
            <person name="Grant M."/>
            <person name="Ambacheew D."/>
            <person name="Muzemil S."/>
            <person name="Studholme D.J."/>
        </authorList>
    </citation>
    <scope>NUCLEOTIDE SEQUENCE [LARGE SCALE GENOMIC DNA]</scope>
</reference>
<keyword evidence="1" id="KW-0119">Carbohydrate metabolism</keyword>
<accession>A0A427B313</accession>
<comment type="caution">
    <text evidence="2">The sequence shown here is derived from an EMBL/GenBank/DDBJ whole genome shotgun (WGS) entry which is preliminary data.</text>
</comment>
<evidence type="ECO:0000313" key="2">
    <source>
        <dbReference type="EMBL" id="RRT82850.1"/>
    </source>
</evidence>
<sequence length="85" mass="9041">MTITKTVRVSDRKLVIKDRIVLSGVPDNVISSSAVSSGPVDGIFLGTQFSEPSCRHVVSLGTLRLVVDPLLSITEKAMLLSALFG</sequence>
<dbReference type="InterPro" id="IPR008811">
    <property type="entry name" value="Glycosyl_hydrolases_36"/>
</dbReference>
<dbReference type="Proteomes" id="UP000287651">
    <property type="component" value="Unassembled WGS sequence"/>
</dbReference>